<evidence type="ECO:0008006" key="7">
    <source>
        <dbReference type="Google" id="ProtNLM"/>
    </source>
</evidence>
<dbReference type="OrthoDB" id="4005299at2759"/>
<keyword evidence="2" id="KW-0732">Signal</keyword>
<feature type="transmembrane region" description="Helical" evidence="1">
    <location>
        <begin position="98"/>
        <end position="119"/>
    </location>
</feature>
<proteinExistence type="predicted"/>
<feature type="transmembrane region" description="Helical" evidence="1">
    <location>
        <begin position="607"/>
        <end position="627"/>
    </location>
</feature>
<evidence type="ECO:0000256" key="2">
    <source>
        <dbReference type="SAM" id="SignalP"/>
    </source>
</evidence>
<comment type="caution">
    <text evidence="5">The sequence shown here is derived from an EMBL/GenBank/DDBJ whole genome shotgun (WGS) entry which is preliminary data.</text>
</comment>
<reference evidence="5" key="2">
    <citation type="submission" date="2021-01" db="EMBL/GenBank/DDBJ databases">
        <authorList>
            <person name="Schikora-Tamarit M.A."/>
        </authorList>
    </citation>
    <scope>NUCLEOTIDE SEQUENCE</scope>
    <source>
        <strain evidence="5">CBS6341</strain>
    </source>
</reference>
<evidence type="ECO:0000313" key="6">
    <source>
        <dbReference type="Proteomes" id="UP000769528"/>
    </source>
</evidence>
<evidence type="ECO:0000259" key="4">
    <source>
        <dbReference type="Pfam" id="PF10355"/>
    </source>
</evidence>
<organism evidence="5 6">
    <name type="scientific">Wickerhamomyces mucosus</name>
    <dbReference type="NCBI Taxonomy" id="1378264"/>
    <lineage>
        <taxon>Eukaryota</taxon>
        <taxon>Fungi</taxon>
        <taxon>Dikarya</taxon>
        <taxon>Ascomycota</taxon>
        <taxon>Saccharomycotina</taxon>
        <taxon>Saccharomycetes</taxon>
        <taxon>Phaffomycetales</taxon>
        <taxon>Wickerhamomycetaceae</taxon>
        <taxon>Wickerhamomyces</taxon>
    </lineage>
</organism>
<gene>
    <name evidence="5" type="ORF">WICMUC_002042</name>
</gene>
<sequence length="637" mass="72578">MKINYQKLSLTLVIITLPVLAIPMDMSMTDDDDDNSIPSLISDSIDYSTVIPVAHEMKHKHGVPILETNGLTPAERKYWENYNTTTFFTIEEGNKPALYYHIVTILTIFTVFYPISLVLNNIKSLWYIPFLTVYNGILISSLISLKIYSNSISHLNLYPNNAYSPMSFILLIFSLIHYFSAVLLKTFKWIKQDYSSLNEEYPVNKDEANFIPLDDFDLEANTSRSPTLYESNSSFKNSNEGKQVKFDNSLTHNDNHTYKDSLDLNGSHEYSDQISTHSQLPSHRNSDDLLSNKIQHSLNHSSFVYKLFSNSYIQTFATKFHFLSSIIFNCLNYPMFGYLFIYFMTGITVSTLLGKDNHVFNLLAHFIKGGVFILIGLLSLARYCGCLSKNGLAWNKALVFKNQISSNSWFFKYYPHGMITMEGLESFLIFFYGSTNIFLEHLASPGGAWSAKDLQHASIAFMYIGSGLCGLITEYILSEWRFNQVMRNTKIHSDAIHAGSPGYSPNPFPVFTIFWTGILMSAHEQASKTSTTIHEQWGYLLAYGSFFRLLTFALLMLVPNKNLNPARPFTELITSFCLIAGGAIFMQSNDEVVQALEYRGLTSMFTLNVNVGIVTLVMGWEMLLLIWKFRLQKNNQI</sequence>
<evidence type="ECO:0000313" key="5">
    <source>
        <dbReference type="EMBL" id="KAH3676411.1"/>
    </source>
</evidence>
<feature type="transmembrane region" description="Helical" evidence="1">
    <location>
        <begin position="126"/>
        <end position="148"/>
    </location>
</feature>
<dbReference type="PANTHER" id="PTHR31685:SF3">
    <property type="entry name" value="INTEGRAL MEMBRANE PROTEIN (AFU_ORTHOLOGUE AFUA_6G12730)"/>
    <property type="match status" value="1"/>
</dbReference>
<feature type="transmembrane region" description="Helical" evidence="1">
    <location>
        <begin position="459"/>
        <end position="477"/>
    </location>
</feature>
<keyword evidence="1" id="KW-0472">Membrane</keyword>
<keyword evidence="1" id="KW-0812">Transmembrane</keyword>
<feature type="domain" description="Protein YTP1-like C-terminal" evidence="4">
    <location>
        <begin position="339"/>
        <end position="628"/>
    </location>
</feature>
<name>A0A9P8TEZ1_9ASCO</name>
<dbReference type="InterPro" id="IPR018825">
    <property type="entry name" value="DUF2427"/>
</dbReference>
<feature type="domain" description="DUF2427" evidence="3">
    <location>
        <begin position="81"/>
        <end position="186"/>
    </location>
</feature>
<accession>A0A9P8TEZ1</accession>
<feature type="chain" id="PRO_5040480367" description="Protein YTP1-like C-terminal domain-containing protein" evidence="2">
    <location>
        <begin position="22"/>
        <end position="637"/>
    </location>
</feature>
<dbReference type="Pfam" id="PF10355">
    <property type="entry name" value="Ytp1"/>
    <property type="match status" value="1"/>
</dbReference>
<dbReference type="AlphaFoldDB" id="A0A9P8TEZ1"/>
<evidence type="ECO:0000256" key="1">
    <source>
        <dbReference type="SAM" id="Phobius"/>
    </source>
</evidence>
<feature type="signal peptide" evidence="2">
    <location>
        <begin position="1"/>
        <end position="21"/>
    </location>
</feature>
<evidence type="ECO:0000259" key="3">
    <source>
        <dbReference type="Pfam" id="PF10348"/>
    </source>
</evidence>
<dbReference type="InterPro" id="IPR018827">
    <property type="entry name" value="YTP1_C"/>
</dbReference>
<dbReference type="PANTHER" id="PTHR31685">
    <property type="entry name" value="INTEGRAL MEMBRANE PROTEIN (AFU_ORTHOLOGUE AFUA_6G12730)-RELATED"/>
    <property type="match status" value="1"/>
</dbReference>
<dbReference type="Pfam" id="PF10348">
    <property type="entry name" value="DUF2427"/>
    <property type="match status" value="1"/>
</dbReference>
<dbReference type="EMBL" id="JAEUBF010000637">
    <property type="protein sequence ID" value="KAH3676411.1"/>
    <property type="molecule type" value="Genomic_DNA"/>
</dbReference>
<keyword evidence="1" id="KW-1133">Transmembrane helix</keyword>
<feature type="transmembrane region" description="Helical" evidence="1">
    <location>
        <begin position="537"/>
        <end position="557"/>
    </location>
</feature>
<protein>
    <recommendedName>
        <fullName evidence="7">Protein YTP1-like C-terminal domain-containing protein</fullName>
    </recommendedName>
</protein>
<feature type="transmembrane region" description="Helical" evidence="1">
    <location>
        <begin position="359"/>
        <end position="380"/>
    </location>
</feature>
<keyword evidence="6" id="KW-1185">Reference proteome</keyword>
<feature type="transmembrane region" description="Helical" evidence="1">
    <location>
        <begin position="168"/>
        <end position="187"/>
    </location>
</feature>
<dbReference type="Proteomes" id="UP000769528">
    <property type="component" value="Unassembled WGS sequence"/>
</dbReference>
<reference evidence="5" key="1">
    <citation type="journal article" date="2021" name="Open Biol.">
        <title>Shared evolutionary footprints suggest mitochondrial oxidative damage underlies multiple complex I losses in fungi.</title>
        <authorList>
            <person name="Schikora-Tamarit M.A."/>
            <person name="Marcet-Houben M."/>
            <person name="Nosek J."/>
            <person name="Gabaldon T."/>
        </authorList>
    </citation>
    <scope>NUCLEOTIDE SEQUENCE</scope>
    <source>
        <strain evidence="5">CBS6341</strain>
    </source>
</reference>